<dbReference type="RefSeq" id="WP_085212247.1">
    <property type="nucleotide sequence ID" value="NZ_FXAM01000001.1"/>
</dbReference>
<feature type="topological domain" description="Periplasmic" evidence="7">
    <location>
        <begin position="22"/>
        <end position="111"/>
    </location>
</feature>
<keyword evidence="2 7" id="KW-0132">Cell division</keyword>
<dbReference type="InterPro" id="IPR007060">
    <property type="entry name" value="FtsL/DivIC"/>
</dbReference>
<evidence type="ECO:0000256" key="5">
    <source>
        <dbReference type="ARBA" id="ARBA00023136"/>
    </source>
</evidence>
<evidence type="ECO:0000256" key="4">
    <source>
        <dbReference type="ARBA" id="ARBA00022989"/>
    </source>
</evidence>
<gene>
    <name evidence="7" type="primary">ftsB</name>
    <name evidence="9" type="ORF">SAMN02949497_1992</name>
</gene>
<evidence type="ECO:0000256" key="3">
    <source>
        <dbReference type="ARBA" id="ARBA00022692"/>
    </source>
</evidence>
<dbReference type="GO" id="GO:0005886">
    <property type="term" value="C:plasma membrane"/>
    <property type="evidence" value="ECO:0007669"/>
    <property type="project" value="UniProtKB-SubCell"/>
</dbReference>
<dbReference type="EMBL" id="FXAM01000001">
    <property type="protein sequence ID" value="SMF94666.1"/>
    <property type="molecule type" value="Genomic_DNA"/>
</dbReference>
<evidence type="ECO:0000313" key="10">
    <source>
        <dbReference type="Proteomes" id="UP000192923"/>
    </source>
</evidence>
<reference evidence="9 10" key="1">
    <citation type="submission" date="2016-12" db="EMBL/GenBank/DDBJ databases">
        <authorList>
            <person name="Song W.-J."/>
            <person name="Kurnit D.M."/>
        </authorList>
    </citation>
    <scope>NUCLEOTIDE SEQUENCE [LARGE SCALE GENOMIC DNA]</scope>
    <source>
        <strain evidence="9 10">175</strain>
    </source>
</reference>
<keyword evidence="7" id="KW-0175">Coiled coil</keyword>
<dbReference type="OrthoDB" id="7061211at2"/>
<dbReference type="Pfam" id="PF04977">
    <property type="entry name" value="DivIC"/>
    <property type="match status" value="1"/>
</dbReference>
<keyword evidence="10" id="KW-1185">Reference proteome</keyword>
<comment type="function">
    <text evidence="7">Essential cell division protein. May link together the upstream cell division proteins, which are predominantly cytoplasmic, with the downstream cell division proteins, which are predominantly periplasmic.</text>
</comment>
<protein>
    <recommendedName>
        <fullName evidence="7">Cell division protein FtsB</fullName>
    </recommendedName>
</protein>
<proteinExistence type="inferred from homology"/>
<dbReference type="GO" id="GO:0043093">
    <property type="term" value="P:FtsZ-dependent cytokinesis"/>
    <property type="evidence" value="ECO:0007669"/>
    <property type="project" value="UniProtKB-UniRule"/>
</dbReference>
<name>A0A1Y6CWM5_9GAMM</name>
<sequence length="111" mass="12581">MKKLIIFLLVLIALLQWRLWFGDGGIYELHELQARIEQLKEEGDKLHERNAALEADVNDLKEGTDAVEERARQELGMVKEGETFVQVFEKPHPLPPPEKAGTAIKPPGKGR</sequence>
<evidence type="ECO:0000256" key="1">
    <source>
        <dbReference type="ARBA" id="ARBA00022475"/>
    </source>
</evidence>
<dbReference type="HAMAP" id="MF_00599">
    <property type="entry name" value="FtsB"/>
    <property type="match status" value="1"/>
</dbReference>
<evidence type="ECO:0000256" key="6">
    <source>
        <dbReference type="ARBA" id="ARBA00023306"/>
    </source>
</evidence>
<evidence type="ECO:0000313" key="9">
    <source>
        <dbReference type="EMBL" id="SMF94666.1"/>
    </source>
</evidence>
<keyword evidence="5 7" id="KW-0472">Membrane</keyword>
<keyword evidence="6 7" id="KW-0131">Cell cycle</keyword>
<feature type="topological domain" description="Cytoplasmic" evidence="7">
    <location>
        <begin position="1"/>
        <end position="3"/>
    </location>
</feature>
<dbReference type="STRING" id="1760988.SAMN02949497_1992"/>
<feature type="region of interest" description="Disordered" evidence="8">
    <location>
        <begin position="89"/>
        <end position="111"/>
    </location>
</feature>
<dbReference type="GO" id="GO:0032153">
    <property type="term" value="C:cell division site"/>
    <property type="evidence" value="ECO:0007669"/>
    <property type="project" value="UniProtKB-UniRule"/>
</dbReference>
<comment type="subunit">
    <text evidence="7">Part of a complex composed of FtsB, FtsL and FtsQ.</text>
</comment>
<keyword evidence="3 7" id="KW-0812">Transmembrane</keyword>
<dbReference type="Proteomes" id="UP000192923">
    <property type="component" value="Unassembled WGS sequence"/>
</dbReference>
<dbReference type="PANTHER" id="PTHR37485:SF1">
    <property type="entry name" value="CELL DIVISION PROTEIN FTSB"/>
    <property type="match status" value="1"/>
</dbReference>
<dbReference type="AlphaFoldDB" id="A0A1Y6CWM5"/>
<keyword evidence="1 7" id="KW-1003">Cell membrane</keyword>
<organism evidence="9 10">
    <name type="scientific">Methylomagnum ishizawai</name>
    <dbReference type="NCBI Taxonomy" id="1760988"/>
    <lineage>
        <taxon>Bacteria</taxon>
        <taxon>Pseudomonadati</taxon>
        <taxon>Pseudomonadota</taxon>
        <taxon>Gammaproteobacteria</taxon>
        <taxon>Methylococcales</taxon>
        <taxon>Methylococcaceae</taxon>
        <taxon>Methylomagnum</taxon>
    </lineage>
</organism>
<dbReference type="PANTHER" id="PTHR37485">
    <property type="entry name" value="CELL DIVISION PROTEIN FTSB"/>
    <property type="match status" value="1"/>
</dbReference>
<dbReference type="NCBIfam" id="NF002058">
    <property type="entry name" value="PRK00888.1"/>
    <property type="match status" value="1"/>
</dbReference>
<comment type="subcellular location">
    <subcellularLocation>
        <location evidence="7">Cell inner membrane</location>
        <topology evidence="7">Single-pass type II membrane protein</topology>
    </subcellularLocation>
    <text evidence="7">Localizes to the division septum.</text>
</comment>
<comment type="similarity">
    <text evidence="7">Belongs to the FtsB family.</text>
</comment>
<dbReference type="InterPro" id="IPR023081">
    <property type="entry name" value="Cell_div_FtsB"/>
</dbReference>
<feature type="coiled-coil region" evidence="7">
    <location>
        <begin position="29"/>
        <end position="70"/>
    </location>
</feature>
<dbReference type="GO" id="GO:0030428">
    <property type="term" value="C:cell septum"/>
    <property type="evidence" value="ECO:0007669"/>
    <property type="project" value="TreeGrafter"/>
</dbReference>
<keyword evidence="7" id="KW-0997">Cell inner membrane</keyword>
<keyword evidence="4 7" id="KW-1133">Transmembrane helix</keyword>
<evidence type="ECO:0000256" key="7">
    <source>
        <dbReference type="HAMAP-Rule" id="MF_00599"/>
    </source>
</evidence>
<evidence type="ECO:0000256" key="2">
    <source>
        <dbReference type="ARBA" id="ARBA00022618"/>
    </source>
</evidence>
<evidence type="ECO:0000256" key="8">
    <source>
        <dbReference type="SAM" id="MobiDB-lite"/>
    </source>
</evidence>
<accession>A0A1Y6CWM5</accession>